<evidence type="ECO:0000256" key="1">
    <source>
        <dbReference type="SAM" id="Phobius"/>
    </source>
</evidence>
<keyword evidence="1" id="KW-1133">Transmembrane helix</keyword>
<dbReference type="Proteomes" id="UP001218788">
    <property type="component" value="Unassembled WGS sequence"/>
</dbReference>
<comment type="caution">
    <text evidence="2">The sequence shown here is derived from an EMBL/GenBank/DDBJ whole genome shotgun (WGS) entry which is preliminary data.</text>
</comment>
<feature type="transmembrane region" description="Helical" evidence="1">
    <location>
        <begin position="131"/>
        <end position="156"/>
    </location>
</feature>
<keyword evidence="3" id="KW-1185">Reference proteome</keyword>
<feature type="transmembrane region" description="Helical" evidence="1">
    <location>
        <begin position="192"/>
        <end position="210"/>
    </location>
</feature>
<reference evidence="2 3" key="1">
    <citation type="submission" date="2022-10" db="EMBL/GenBank/DDBJ databases">
        <title>Alteromonas sp. chi3 Genome sequencing.</title>
        <authorList>
            <person name="Park S."/>
        </authorList>
    </citation>
    <scope>NUCLEOTIDE SEQUENCE [LARGE SCALE GENOMIC DNA]</scope>
    <source>
        <strain evidence="3">chi3</strain>
    </source>
</reference>
<protein>
    <submittedName>
        <fullName evidence="2">DUF4386 family protein</fullName>
    </submittedName>
</protein>
<proteinExistence type="predicted"/>
<evidence type="ECO:0000313" key="2">
    <source>
        <dbReference type="EMBL" id="MDC8830609.1"/>
    </source>
</evidence>
<feature type="transmembrane region" description="Helical" evidence="1">
    <location>
        <begin position="168"/>
        <end position="186"/>
    </location>
</feature>
<dbReference type="RefSeq" id="WP_273639530.1">
    <property type="nucleotide sequence ID" value="NZ_JAQQXP010000001.1"/>
</dbReference>
<dbReference type="Pfam" id="PF14329">
    <property type="entry name" value="DUF4386"/>
    <property type="match status" value="1"/>
</dbReference>
<name>A0ABT5L0Q7_9ALTE</name>
<feature type="transmembrane region" description="Helical" evidence="1">
    <location>
        <begin position="7"/>
        <end position="30"/>
    </location>
</feature>
<sequence length="227" mass="24635">MNSLQKIAGLSAIFEAFIYIAAFVYFGAFWRYPAEGSAPDKMAYLADNQLVFSLFYFLMYAVFGIFLAILVVGLYEKLKQTNDPMLKVGSVFGVVWVVLVMASGMLATVGLSHALKLNDVSAGKALDTWNLISVLIESLGGGNELVGGLWVLLISIVAIKAKQFPRGLNYLGVMVGCSGIATLYPDELFTEIFGITQIIWFLLLGITMLAQGNTNKSMPSATHHSAN</sequence>
<feature type="transmembrane region" description="Helical" evidence="1">
    <location>
        <begin position="50"/>
        <end position="76"/>
    </location>
</feature>
<feature type="transmembrane region" description="Helical" evidence="1">
    <location>
        <begin position="88"/>
        <end position="111"/>
    </location>
</feature>
<gene>
    <name evidence="2" type="ORF">OIK42_07530</name>
</gene>
<organism evidence="2 3">
    <name type="scientific">Alteromonas gilva</name>
    <dbReference type="NCBI Taxonomy" id="2987522"/>
    <lineage>
        <taxon>Bacteria</taxon>
        <taxon>Pseudomonadati</taxon>
        <taxon>Pseudomonadota</taxon>
        <taxon>Gammaproteobacteria</taxon>
        <taxon>Alteromonadales</taxon>
        <taxon>Alteromonadaceae</taxon>
        <taxon>Alteromonas/Salinimonas group</taxon>
        <taxon>Alteromonas</taxon>
    </lineage>
</organism>
<accession>A0ABT5L0Q7</accession>
<dbReference type="EMBL" id="JAQQXP010000001">
    <property type="protein sequence ID" value="MDC8830609.1"/>
    <property type="molecule type" value="Genomic_DNA"/>
</dbReference>
<evidence type="ECO:0000313" key="3">
    <source>
        <dbReference type="Proteomes" id="UP001218788"/>
    </source>
</evidence>
<dbReference type="InterPro" id="IPR025495">
    <property type="entry name" value="DUF4386"/>
</dbReference>
<keyword evidence="1" id="KW-0472">Membrane</keyword>
<keyword evidence="1" id="KW-0812">Transmembrane</keyword>